<dbReference type="InterPro" id="IPR037185">
    <property type="entry name" value="EmrE-like"/>
</dbReference>
<dbReference type="PANTHER" id="PTHR32322">
    <property type="entry name" value="INNER MEMBRANE TRANSPORTER"/>
    <property type="match status" value="1"/>
</dbReference>
<evidence type="ECO:0000313" key="8">
    <source>
        <dbReference type="EMBL" id="OGG11779.1"/>
    </source>
</evidence>
<evidence type="ECO:0000256" key="4">
    <source>
        <dbReference type="ARBA" id="ARBA00022989"/>
    </source>
</evidence>
<feature type="transmembrane region" description="Helical" evidence="6">
    <location>
        <begin position="212"/>
        <end position="229"/>
    </location>
</feature>
<feature type="transmembrane region" description="Helical" evidence="6">
    <location>
        <begin position="94"/>
        <end position="112"/>
    </location>
</feature>
<keyword evidence="4 6" id="KW-1133">Transmembrane helix</keyword>
<comment type="subcellular location">
    <subcellularLocation>
        <location evidence="1">Membrane</location>
        <topology evidence="1">Multi-pass membrane protein</topology>
    </subcellularLocation>
</comment>
<protein>
    <recommendedName>
        <fullName evidence="7">EamA domain-containing protein</fullName>
    </recommendedName>
</protein>
<feature type="transmembrane region" description="Helical" evidence="6">
    <location>
        <begin position="241"/>
        <end position="258"/>
    </location>
</feature>
<sequence>MPWQAFLGLSILAEVCGRLIQRVLLRDDKSDPIAYLIVFLFVAGFLIGIYAVVTGFHIPPLGPILPNLLLMPVLYGAANVFIFKSLKSTEASVFTVLFASRALWLIFGALIFLHERFISTQFLGAFLIIAAVVLVSWKRQKISLQRGELYAILAALLFAVAILNDSFIVKTFDVVSYEAITYIATSLFIWLIYRHKTREVLSLARDTIIGKIAFLSIAYSISSVGYFMAYKLGNNAAQLGALYQLSSVLTVLFAIVLLNEKSNVKTKIFAGLLSFAGMLLVK</sequence>
<evidence type="ECO:0000256" key="6">
    <source>
        <dbReference type="SAM" id="Phobius"/>
    </source>
</evidence>
<dbReference type="SUPFAM" id="SSF103481">
    <property type="entry name" value="Multidrug resistance efflux transporter EmrE"/>
    <property type="match status" value="1"/>
</dbReference>
<keyword evidence="5 6" id="KW-0472">Membrane</keyword>
<dbReference type="EMBL" id="MFIZ01000016">
    <property type="protein sequence ID" value="OGG11779.1"/>
    <property type="molecule type" value="Genomic_DNA"/>
</dbReference>
<feature type="domain" description="EamA" evidence="7">
    <location>
        <begin position="29"/>
        <end position="136"/>
    </location>
</feature>
<dbReference type="InterPro" id="IPR050638">
    <property type="entry name" value="AA-Vitamin_Transporters"/>
</dbReference>
<evidence type="ECO:0000313" key="9">
    <source>
        <dbReference type="Proteomes" id="UP000177268"/>
    </source>
</evidence>
<evidence type="ECO:0000256" key="1">
    <source>
        <dbReference type="ARBA" id="ARBA00004141"/>
    </source>
</evidence>
<gene>
    <name evidence="8" type="ORF">A2Z00_05460</name>
</gene>
<comment type="similarity">
    <text evidence="2">Belongs to the EamA transporter family.</text>
</comment>
<dbReference type="Proteomes" id="UP000177268">
    <property type="component" value="Unassembled WGS sequence"/>
</dbReference>
<dbReference type="PANTHER" id="PTHR32322:SF2">
    <property type="entry name" value="EAMA DOMAIN-CONTAINING PROTEIN"/>
    <property type="match status" value="1"/>
</dbReference>
<name>A0A1F5ZGZ0_9BACT</name>
<feature type="transmembrane region" description="Helical" evidence="6">
    <location>
        <begin position="118"/>
        <end position="137"/>
    </location>
</feature>
<dbReference type="GO" id="GO:0016020">
    <property type="term" value="C:membrane"/>
    <property type="evidence" value="ECO:0007669"/>
    <property type="project" value="UniProtKB-SubCell"/>
</dbReference>
<feature type="transmembrane region" description="Helical" evidence="6">
    <location>
        <begin position="64"/>
        <end position="82"/>
    </location>
</feature>
<evidence type="ECO:0000256" key="5">
    <source>
        <dbReference type="ARBA" id="ARBA00023136"/>
    </source>
</evidence>
<dbReference type="AlphaFoldDB" id="A0A1F5ZGZ0"/>
<feature type="transmembrane region" description="Helical" evidence="6">
    <location>
        <begin position="174"/>
        <end position="192"/>
    </location>
</feature>
<proteinExistence type="inferred from homology"/>
<keyword evidence="3 6" id="KW-0812">Transmembrane</keyword>
<evidence type="ECO:0000259" key="7">
    <source>
        <dbReference type="Pfam" id="PF00892"/>
    </source>
</evidence>
<dbReference type="InterPro" id="IPR000620">
    <property type="entry name" value="EamA_dom"/>
</dbReference>
<dbReference type="Pfam" id="PF00892">
    <property type="entry name" value="EamA"/>
    <property type="match status" value="2"/>
</dbReference>
<reference evidence="8 9" key="1">
    <citation type="journal article" date="2016" name="Nat. Commun.">
        <title>Thousands of microbial genomes shed light on interconnected biogeochemical processes in an aquifer system.</title>
        <authorList>
            <person name="Anantharaman K."/>
            <person name="Brown C.T."/>
            <person name="Hug L.A."/>
            <person name="Sharon I."/>
            <person name="Castelle C.J."/>
            <person name="Probst A.J."/>
            <person name="Thomas B.C."/>
            <person name="Singh A."/>
            <person name="Wilkins M.J."/>
            <person name="Karaoz U."/>
            <person name="Brodie E.L."/>
            <person name="Williams K.H."/>
            <person name="Hubbard S.S."/>
            <person name="Banfield J.F."/>
        </authorList>
    </citation>
    <scope>NUCLEOTIDE SEQUENCE [LARGE SCALE GENOMIC DNA]</scope>
</reference>
<evidence type="ECO:0000256" key="3">
    <source>
        <dbReference type="ARBA" id="ARBA00022692"/>
    </source>
</evidence>
<accession>A0A1F5ZGZ0</accession>
<comment type="caution">
    <text evidence="8">The sequence shown here is derived from an EMBL/GenBank/DDBJ whole genome shotgun (WGS) entry which is preliminary data.</text>
</comment>
<organism evidence="8 9">
    <name type="scientific">Candidatus Gottesmanbacteria bacterium RBG_13_45_10</name>
    <dbReference type="NCBI Taxonomy" id="1798370"/>
    <lineage>
        <taxon>Bacteria</taxon>
        <taxon>Candidatus Gottesmaniibacteriota</taxon>
    </lineage>
</organism>
<feature type="domain" description="EamA" evidence="7">
    <location>
        <begin position="146"/>
        <end position="281"/>
    </location>
</feature>
<feature type="transmembrane region" description="Helical" evidence="6">
    <location>
        <begin position="32"/>
        <end position="58"/>
    </location>
</feature>
<feature type="transmembrane region" description="Helical" evidence="6">
    <location>
        <begin position="149"/>
        <end position="168"/>
    </location>
</feature>
<evidence type="ECO:0000256" key="2">
    <source>
        <dbReference type="ARBA" id="ARBA00007362"/>
    </source>
</evidence>